<protein>
    <submittedName>
        <fullName evidence="1">Uncharacterized protein</fullName>
    </submittedName>
</protein>
<reference evidence="1" key="1">
    <citation type="journal article" date="2020" name="Nature">
        <title>Giant virus diversity and host interactions through global metagenomics.</title>
        <authorList>
            <person name="Schulz F."/>
            <person name="Roux S."/>
            <person name="Paez-Espino D."/>
            <person name="Jungbluth S."/>
            <person name="Walsh D.A."/>
            <person name="Denef V.J."/>
            <person name="McMahon K.D."/>
            <person name="Konstantinidis K.T."/>
            <person name="Eloe-Fadrosh E.A."/>
            <person name="Kyrpides N.C."/>
            <person name="Woyke T."/>
        </authorList>
    </citation>
    <scope>NUCLEOTIDE SEQUENCE</scope>
    <source>
        <strain evidence="1">GVMAG-M-3300023174-30</strain>
    </source>
</reference>
<proteinExistence type="predicted"/>
<sequence>MNNYLSSLKQGLINNQITLDKATAQSSHKLLCNHIDSLIFNIVSIASIITMINSSKTIKKPTIKIVNSYINEKCISKKMTGGTVLPSEYFGINSGAYNSANPTGDILNIDFASGLIRPQIGGGGKNTANNYIMSKINEIINYYKLDASKVIKADLCKIINNHISCLMNFLKSNNKSPLKKDDIKKIIKSNKSLDIFK</sequence>
<name>A0A6C0DL30_9ZZZZ</name>
<dbReference type="EMBL" id="MN739643">
    <property type="protein sequence ID" value="QHT17626.1"/>
    <property type="molecule type" value="Genomic_DNA"/>
</dbReference>
<accession>A0A6C0DL30</accession>
<evidence type="ECO:0000313" key="1">
    <source>
        <dbReference type="EMBL" id="QHT17626.1"/>
    </source>
</evidence>
<organism evidence="1">
    <name type="scientific">viral metagenome</name>
    <dbReference type="NCBI Taxonomy" id="1070528"/>
    <lineage>
        <taxon>unclassified sequences</taxon>
        <taxon>metagenomes</taxon>
        <taxon>organismal metagenomes</taxon>
    </lineage>
</organism>
<dbReference type="AlphaFoldDB" id="A0A6C0DL30"/>